<dbReference type="HOGENOM" id="CLU_622386_0_0_11"/>
<sequence length="469" mass="51666">MAERPRRYLRPGLFSLIHERLWVVDEEQPVAVVLDVETGVALTTVAWPELPPPAQESWPSGWQVRPAIEGLWVHRSGGPLLLVDETGVHSGHLSNGRTLGAVSAHGAWCLPDRPAQDIAATEDAPPRGRDGLHQLFVVHPQRTTATVLVDAPVHAARSQDGDMYLQVETGRWTRRNLGTLDSWDLIPDTAWLRLPAADPLPDRLSLSTHRSEPPRTAHHRPDDGSGRRTGSLWLPQLSHGQDPPDPWATEPEPNGGINWYAGWVGRGRNRTVAVVAIDSDTSTERFRLDLGRGTARAVTATPGWLWLALEQPRPHATYSTPAPIALIRVRADDGAVKAVLPANSVDVSEHCWSLPAPPVDAADYTAFWKRRFANLDHYWIHADGRVTPLTDGLSGSRVDVVGAWPDTALHITFDYAARPGRRLRRIVPLFDELGRPTSPEYAEIHLMETLDTKDLPDGSAPSDSDCLDV</sequence>
<name>I4F0N7_MODI5</name>
<organism evidence="2 3">
    <name type="scientific">Modestobacter italicus (strain DSM 44449 / CECT 9708 / BC 501)</name>
    <dbReference type="NCBI Taxonomy" id="2732864"/>
    <lineage>
        <taxon>Bacteria</taxon>
        <taxon>Bacillati</taxon>
        <taxon>Actinomycetota</taxon>
        <taxon>Actinomycetes</taxon>
        <taxon>Geodermatophilales</taxon>
        <taxon>Geodermatophilaceae</taxon>
        <taxon>Modestobacter</taxon>
    </lineage>
</organism>
<feature type="compositionally biased region" description="Basic and acidic residues" evidence="1">
    <location>
        <begin position="209"/>
        <end position="226"/>
    </location>
</feature>
<dbReference type="KEGG" id="mmar:MODMU_3796"/>
<evidence type="ECO:0000313" key="2">
    <source>
        <dbReference type="EMBL" id="CCH89200.1"/>
    </source>
</evidence>
<dbReference type="Proteomes" id="UP000006461">
    <property type="component" value="Chromosome"/>
</dbReference>
<dbReference type="AlphaFoldDB" id="I4F0N7"/>
<reference evidence="2 3" key="1">
    <citation type="journal article" date="2012" name="J. Bacteriol.">
        <title>Genome Sequence of Radiation-Resistant Modestobacter marinus Strain BC501, a Representative Actinobacterium That Thrives on Calcareous Stone Surfaces.</title>
        <authorList>
            <person name="Normand P."/>
            <person name="Gury J."/>
            <person name="Pujic P."/>
            <person name="Chouaia B."/>
            <person name="Crotti E."/>
            <person name="Brusetti L."/>
            <person name="Daffonchio D."/>
            <person name="Vacherie B."/>
            <person name="Barbe V."/>
            <person name="Medigue C."/>
            <person name="Calteau A."/>
            <person name="Ghodhbane-Gtari F."/>
            <person name="Essoussi I."/>
            <person name="Nouioui I."/>
            <person name="Abbassi-Ghozzi I."/>
            <person name="Gtari M."/>
        </authorList>
    </citation>
    <scope>NUCLEOTIDE SEQUENCE [LARGE SCALE GENOMIC DNA]</scope>
    <source>
        <strain evidence="3">BC 501</strain>
    </source>
</reference>
<feature type="region of interest" description="Disordered" evidence="1">
    <location>
        <begin position="203"/>
        <end position="252"/>
    </location>
</feature>
<evidence type="ECO:0000313" key="3">
    <source>
        <dbReference type="Proteomes" id="UP000006461"/>
    </source>
</evidence>
<dbReference type="OMA" id="HYWIHAD"/>
<keyword evidence="3" id="KW-1185">Reference proteome</keyword>
<accession>I4F0N7</accession>
<dbReference type="eggNOG" id="ENOG50334XM">
    <property type="taxonomic scope" value="Bacteria"/>
</dbReference>
<gene>
    <name evidence="2" type="ordered locus">MODMU_3796</name>
</gene>
<proteinExistence type="predicted"/>
<dbReference type="OrthoDB" id="4918285at2"/>
<dbReference type="EMBL" id="FO203431">
    <property type="protein sequence ID" value="CCH89200.1"/>
    <property type="molecule type" value="Genomic_DNA"/>
</dbReference>
<evidence type="ECO:0000256" key="1">
    <source>
        <dbReference type="SAM" id="MobiDB-lite"/>
    </source>
</evidence>
<protein>
    <submittedName>
        <fullName evidence="2">Uncharacterized protein</fullName>
    </submittedName>
</protein>